<feature type="domain" description="Glycosyltransferase 2-like" evidence="1">
    <location>
        <begin position="10"/>
        <end position="173"/>
    </location>
</feature>
<dbReference type="AlphaFoldDB" id="A0A413DZW8"/>
<comment type="caution">
    <text evidence="2">The sequence shown here is derived from an EMBL/GenBank/DDBJ whole genome shotgun (WGS) entry which is preliminary data.</text>
</comment>
<protein>
    <submittedName>
        <fullName evidence="2">Glycosyltransferase</fullName>
    </submittedName>
</protein>
<dbReference type="EMBL" id="QSBD01000019">
    <property type="protein sequence ID" value="RGW96021.1"/>
    <property type="molecule type" value="Genomic_DNA"/>
</dbReference>
<dbReference type="PANTHER" id="PTHR22916">
    <property type="entry name" value="GLYCOSYLTRANSFERASE"/>
    <property type="match status" value="1"/>
</dbReference>
<keyword evidence="2" id="KW-0808">Transferase</keyword>
<dbReference type="PANTHER" id="PTHR22916:SF3">
    <property type="entry name" value="UDP-GLCNAC:BETAGAL BETA-1,3-N-ACETYLGLUCOSAMINYLTRANSFERASE-LIKE PROTEIN 1"/>
    <property type="match status" value="1"/>
</dbReference>
<evidence type="ECO:0000259" key="1">
    <source>
        <dbReference type="Pfam" id="PF00535"/>
    </source>
</evidence>
<sequence length="333" mass="39068">MNNNTGLKVSVLMLTYNQERYINEAIRSVMLQETNFPFELVIGNDASTDCTGTICADWQKKYPEQIVLFNRKKNLGLQQNFIQTYAQCRGQYIAICEGDDFWTDKRKLQIQADFLDTHPDYSTCFHRVINYYEDRGTKSLSNGGQKQDTDISDLARSNYISNVSALFRRGLFGELPEWFARVSTYDYAIHLLNAQFGKIHYIKRPMAVYRQHEKAIWSEAGTDRKLDIALIVRELLMDYFKERRTDVYDNLRQSHAQICLNLIRHYIGKEQQEQIEHTEKRLLQYQPQWTMEDVKRMELPRPQSATQRLTGFVKGMMKRGRAAVSRVIPLPHI</sequence>
<dbReference type="Gene3D" id="3.90.550.10">
    <property type="entry name" value="Spore Coat Polysaccharide Biosynthesis Protein SpsA, Chain A"/>
    <property type="match status" value="1"/>
</dbReference>
<organism evidence="2 3">
    <name type="scientific">Bacteroides stercoris</name>
    <dbReference type="NCBI Taxonomy" id="46506"/>
    <lineage>
        <taxon>Bacteria</taxon>
        <taxon>Pseudomonadati</taxon>
        <taxon>Bacteroidota</taxon>
        <taxon>Bacteroidia</taxon>
        <taxon>Bacteroidales</taxon>
        <taxon>Bacteroidaceae</taxon>
        <taxon>Bacteroides</taxon>
    </lineage>
</organism>
<dbReference type="InterPro" id="IPR001173">
    <property type="entry name" value="Glyco_trans_2-like"/>
</dbReference>
<dbReference type="Pfam" id="PF00535">
    <property type="entry name" value="Glycos_transf_2"/>
    <property type="match status" value="1"/>
</dbReference>
<proteinExistence type="predicted"/>
<dbReference type="InterPro" id="IPR029044">
    <property type="entry name" value="Nucleotide-diphossugar_trans"/>
</dbReference>
<accession>A0A413DZW8</accession>
<evidence type="ECO:0000313" key="2">
    <source>
        <dbReference type="EMBL" id="RGW96021.1"/>
    </source>
</evidence>
<name>A0A413DZW8_BACSE</name>
<reference evidence="2 3" key="1">
    <citation type="submission" date="2018-08" db="EMBL/GenBank/DDBJ databases">
        <title>A genome reference for cultivated species of the human gut microbiota.</title>
        <authorList>
            <person name="Zou Y."/>
            <person name="Xue W."/>
            <person name="Luo G."/>
        </authorList>
    </citation>
    <scope>NUCLEOTIDE SEQUENCE [LARGE SCALE GENOMIC DNA]</scope>
    <source>
        <strain evidence="2 3">AF05-4</strain>
    </source>
</reference>
<gene>
    <name evidence="2" type="ORF">DWV41_12295</name>
</gene>
<dbReference type="Proteomes" id="UP000284777">
    <property type="component" value="Unassembled WGS sequence"/>
</dbReference>
<dbReference type="RefSeq" id="WP_117902466.1">
    <property type="nucleotide sequence ID" value="NZ_QSBD01000019.1"/>
</dbReference>
<dbReference type="SUPFAM" id="SSF53448">
    <property type="entry name" value="Nucleotide-diphospho-sugar transferases"/>
    <property type="match status" value="1"/>
</dbReference>
<dbReference type="GO" id="GO:0016758">
    <property type="term" value="F:hexosyltransferase activity"/>
    <property type="evidence" value="ECO:0007669"/>
    <property type="project" value="UniProtKB-ARBA"/>
</dbReference>
<evidence type="ECO:0000313" key="3">
    <source>
        <dbReference type="Proteomes" id="UP000284777"/>
    </source>
</evidence>